<name>A0ABP0TU61_9BRYO</name>
<protein>
    <recommendedName>
        <fullName evidence="4">Transmembrane protein</fullName>
    </recommendedName>
</protein>
<dbReference type="Proteomes" id="UP001497512">
    <property type="component" value="Chromosome 14"/>
</dbReference>
<feature type="transmembrane region" description="Helical" evidence="1">
    <location>
        <begin position="69"/>
        <end position="94"/>
    </location>
</feature>
<reference evidence="2" key="1">
    <citation type="submission" date="2024-02" db="EMBL/GenBank/DDBJ databases">
        <authorList>
            <consortium name="ELIXIR-Norway"/>
            <consortium name="Elixir Norway"/>
        </authorList>
    </citation>
    <scope>NUCLEOTIDE SEQUENCE</scope>
</reference>
<keyword evidence="1" id="KW-0472">Membrane</keyword>
<keyword evidence="3" id="KW-1185">Reference proteome</keyword>
<keyword evidence="1" id="KW-0812">Transmembrane</keyword>
<sequence>MWKWVSFRLHLHRQKTPGKVHYYFAGRSSRSSRHLVGANWNSSLERSPQRPILPCPIGDPFVAQLQTRWMQFALFVPYTSTGAGLLGFVFYVLMHPAFPGASSKRSPRFCLDLFSDARQLVRTHSSGSGPGGPHCDFRVSSNAAIESRI</sequence>
<dbReference type="EMBL" id="OZ019906">
    <property type="protein sequence ID" value="CAK9205102.1"/>
    <property type="molecule type" value="Genomic_DNA"/>
</dbReference>
<accession>A0ABP0TU61</accession>
<evidence type="ECO:0008006" key="4">
    <source>
        <dbReference type="Google" id="ProtNLM"/>
    </source>
</evidence>
<evidence type="ECO:0000313" key="3">
    <source>
        <dbReference type="Proteomes" id="UP001497512"/>
    </source>
</evidence>
<evidence type="ECO:0000313" key="2">
    <source>
        <dbReference type="EMBL" id="CAK9205102.1"/>
    </source>
</evidence>
<proteinExistence type="predicted"/>
<keyword evidence="1" id="KW-1133">Transmembrane helix</keyword>
<organism evidence="2 3">
    <name type="scientific">Sphagnum troendelagicum</name>
    <dbReference type="NCBI Taxonomy" id="128251"/>
    <lineage>
        <taxon>Eukaryota</taxon>
        <taxon>Viridiplantae</taxon>
        <taxon>Streptophyta</taxon>
        <taxon>Embryophyta</taxon>
        <taxon>Bryophyta</taxon>
        <taxon>Sphagnophytina</taxon>
        <taxon>Sphagnopsida</taxon>
        <taxon>Sphagnales</taxon>
        <taxon>Sphagnaceae</taxon>
        <taxon>Sphagnum</taxon>
    </lineage>
</organism>
<gene>
    <name evidence="2" type="ORF">CSSPTR1EN2_LOCUS7718</name>
</gene>
<evidence type="ECO:0000256" key="1">
    <source>
        <dbReference type="SAM" id="Phobius"/>
    </source>
</evidence>